<dbReference type="InterPro" id="IPR009617">
    <property type="entry name" value="Seipin"/>
</dbReference>
<feature type="compositionally biased region" description="Basic and acidic residues" evidence="7">
    <location>
        <begin position="90"/>
        <end position="113"/>
    </location>
</feature>
<sequence>MDSSFQGPNNQNDDVFLDALPHCPFNHCPATPDTSPESSTEASILSDLNPPSPTPATTVRRRSTRRHSPAREPKKTGSDDSSSTVPGENLRSDRNLETPKENEDSPERCDSNQKKLRSSPSPSVASEEGNEESTLTTAENDDRTTDFADSAVEFGNSPINLLDYITGLVIRAIVFQINAFFVLLKCPVWLTVHAFMFFMDPFGAIRKGKGLLVDILGRVLCGVCGCIGSSAQEWLKEHKSLWNVAFRCGWGLLWSVYVCCILFALFVCSLVVSGFLVNSVVEKPFQMSQGFNFDYTKQSPFALVPVMSCDNVRSGHDSGTNVAVGNRMGRRVIPANQKVQVAVSLVVPESEYNTNLGIFQKKCAYRLLVFYELVSLNKFNSLYCGCIDRCCSCSSKDFSAIQLTWVENYQHNPLLRYMPSVIKVDFLSFDGKTIWTGTQPCMLKFISEPIRLMMTFLKIVPLVTGFISETQTLNVKLRGFVEGKVPTSCLKVTLEHRAEYPPGAGIPQIYDSSVIIESELPLIKRILWRWKLGIFVWIAMMAFMMELLFVLVCCLPIIIPRTRQGSGSAPVTGN</sequence>
<dbReference type="AlphaFoldDB" id="A0AAQ3P9H8"/>
<keyword evidence="10" id="KW-1185">Reference proteome</keyword>
<dbReference type="EMBL" id="CP144700">
    <property type="protein sequence ID" value="WVZ24566.1"/>
    <property type="molecule type" value="Genomic_DNA"/>
</dbReference>
<comment type="subcellular location">
    <subcellularLocation>
        <location evidence="1">Endoplasmic reticulum membrane</location>
        <topology evidence="1">Multi-pass membrane protein</topology>
    </subcellularLocation>
</comment>
<gene>
    <name evidence="9" type="ORF">V8G54_003110</name>
</gene>
<feature type="compositionally biased region" description="Basic and acidic residues" evidence="7">
    <location>
        <begin position="69"/>
        <end position="78"/>
    </location>
</feature>
<evidence type="ECO:0000256" key="7">
    <source>
        <dbReference type="SAM" id="MobiDB-lite"/>
    </source>
</evidence>
<evidence type="ECO:0000256" key="4">
    <source>
        <dbReference type="ARBA" id="ARBA00022989"/>
    </source>
</evidence>
<feature type="compositionally biased region" description="Basic residues" evidence="7">
    <location>
        <begin position="59"/>
        <end position="68"/>
    </location>
</feature>
<dbReference type="CDD" id="cd23995">
    <property type="entry name" value="Seipin_BSCL2_like"/>
    <property type="match status" value="1"/>
</dbReference>
<keyword evidence="5" id="KW-0443">Lipid metabolism</keyword>
<dbReference type="Proteomes" id="UP001374535">
    <property type="component" value="Chromosome 1"/>
</dbReference>
<feature type="transmembrane region" description="Helical" evidence="8">
    <location>
        <begin position="251"/>
        <end position="277"/>
    </location>
</feature>
<protein>
    <recommendedName>
        <fullName evidence="11">Seipin</fullName>
    </recommendedName>
</protein>
<keyword evidence="3" id="KW-0256">Endoplasmic reticulum</keyword>
<dbReference type="GO" id="GO:0140042">
    <property type="term" value="P:lipid droplet formation"/>
    <property type="evidence" value="ECO:0007669"/>
    <property type="project" value="UniProtKB-ARBA"/>
</dbReference>
<name>A0AAQ3P9H8_VIGMU</name>
<evidence type="ECO:0000313" key="10">
    <source>
        <dbReference type="Proteomes" id="UP001374535"/>
    </source>
</evidence>
<feature type="compositionally biased region" description="Polar residues" evidence="7">
    <location>
        <begin position="32"/>
        <end position="43"/>
    </location>
</feature>
<feature type="transmembrane region" description="Helical" evidence="8">
    <location>
        <begin position="179"/>
        <end position="199"/>
    </location>
</feature>
<evidence type="ECO:0000256" key="5">
    <source>
        <dbReference type="ARBA" id="ARBA00023098"/>
    </source>
</evidence>
<evidence type="ECO:0000256" key="6">
    <source>
        <dbReference type="ARBA" id="ARBA00023136"/>
    </source>
</evidence>
<keyword evidence="4 8" id="KW-1133">Transmembrane helix</keyword>
<feature type="compositionally biased region" description="Polar residues" evidence="7">
    <location>
        <begin position="1"/>
        <end position="13"/>
    </location>
</feature>
<dbReference type="PANTHER" id="PTHR21212:SF4">
    <property type="entry name" value="PROTEIN (SEIPIN), PUTATIVE-RELATED"/>
    <property type="match status" value="1"/>
</dbReference>
<organism evidence="9 10">
    <name type="scientific">Vigna mungo</name>
    <name type="common">Black gram</name>
    <name type="synonym">Phaseolus mungo</name>
    <dbReference type="NCBI Taxonomy" id="3915"/>
    <lineage>
        <taxon>Eukaryota</taxon>
        <taxon>Viridiplantae</taxon>
        <taxon>Streptophyta</taxon>
        <taxon>Embryophyta</taxon>
        <taxon>Tracheophyta</taxon>
        <taxon>Spermatophyta</taxon>
        <taxon>Magnoliopsida</taxon>
        <taxon>eudicotyledons</taxon>
        <taxon>Gunneridae</taxon>
        <taxon>Pentapetalae</taxon>
        <taxon>rosids</taxon>
        <taxon>fabids</taxon>
        <taxon>Fabales</taxon>
        <taxon>Fabaceae</taxon>
        <taxon>Papilionoideae</taxon>
        <taxon>50 kb inversion clade</taxon>
        <taxon>NPAAA clade</taxon>
        <taxon>indigoferoid/millettioid clade</taxon>
        <taxon>Phaseoleae</taxon>
        <taxon>Vigna</taxon>
    </lineage>
</organism>
<proteinExistence type="predicted"/>
<dbReference type="PANTHER" id="PTHR21212">
    <property type="entry name" value="BERNARDINELLI-SEIP CONGENITAL LIPODYSTROPHY 2 HOMOLOG BSCL2 PROTEIN"/>
    <property type="match status" value="1"/>
</dbReference>
<dbReference type="GO" id="GO:0006629">
    <property type="term" value="P:lipid metabolic process"/>
    <property type="evidence" value="ECO:0007669"/>
    <property type="project" value="UniProtKB-KW"/>
</dbReference>
<evidence type="ECO:0000256" key="2">
    <source>
        <dbReference type="ARBA" id="ARBA00022692"/>
    </source>
</evidence>
<feature type="transmembrane region" description="Helical" evidence="8">
    <location>
        <begin position="534"/>
        <end position="559"/>
    </location>
</feature>
<evidence type="ECO:0008006" key="11">
    <source>
        <dbReference type="Google" id="ProtNLM"/>
    </source>
</evidence>
<dbReference type="GO" id="GO:0005789">
    <property type="term" value="C:endoplasmic reticulum membrane"/>
    <property type="evidence" value="ECO:0007669"/>
    <property type="project" value="UniProtKB-SubCell"/>
</dbReference>
<dbReference type="Pfam" id="PF06775">
    <property type="entry name" value="Seipin"/>
    <property type="match status" value="2"/>
</dbReference>
<evidence type="ECO:0000256" key="1">
    <source>
        <dbReference type="ARBA" id="ARBA00004477"/>
    </source>
</evidence>
<evidence type="ECO:0000256" key="8">
    <source>
        <dbReference type="SAM" id="Phobius"/>
    </source>
</evidence>
<reference evidence="9 10" key="1">
    <citation type="journal article" date="2023" name="Life. Sci Alliance">
        <title>Evolutionary insights into 3D genome organization and epigenetic landscape of Vigna mungo.</title>
        <authorList>
            <person name="Junaid A."/>
            <person name="Singh B."/>
            <person name="Bhatia S."/>
        </authorList>
    </citation>
    <scope>NUCLEOTIDE SEQUENCE [LARGE SCALE GENOMIC DNA]</scope>
    <source>
        <strain evidence="9">Urdbean</strain>
    </source>
</reference>
<keyword evidence="2 8" id="KW-0812">Transmembrane</keyword>
<evidence type="ECO:0000313" key="9">
    <source>
        <dbReference type="EMBL" id="WVZ24566.1"/>
    </source>
</evidence>
<feature type="region of interest" description="Disordered" evidence="7">
    <location>
        <begin position="1"/>
        <end position="142"/>
    </location>
</feature>
<evidence type="ECO:0000256" key="3">
    <source>
        <dbReference type="ARBA" id="ARBA00022824"/>
    </source>
</evidence>
<keyword evidence="6 8" id="KW-0472">Membrane</keyword>
<accession>A0AAQ3P9H8</accession>